<keyword evidence="3" id="KW-1133">Transmembrane helix</keyword>
<name>A0A9X1TCF1_9HYPH</name>
<accession>A0A9X1TCF1</accession>
<organism evidence="4 5">
    <name type="scientific">Jiella avicenniae</name>
    <dbReference type="NCBI Taxonomy" id="2907202"/>
    <lineage>
        <taxon>Bacteria</taxon>
        <taxon>Pseudomonadati</taxon>
        <taxon>Pseudomonadota</taxon>
        <taxon>Alphaproteobacteria</taxon>
        <taxon>Hyphomicrobiales</taxon>
        <taxon>Aurantimonadaceae</taxon>
        <taxon>Jiella</taxon>
    </lineage>
</organism>
<evidence type="ECO:0000256" key="3">
    <source>
        <dbReference type="SAM" id="Phobius"/>
    </source>
</evidence>
<gene>
    <name evidence="4" type="ORF">LZD57_13420</name>
</gene>
<keyword evidence="1" id="KW-0175">Coiled coil</keyword>
<evidence type="ECO:0000313" key="4">
    <source>
        <dbReference type="EMBL" id="MCE7028993.1"/>
    </source>
</evidence>
<proteinExistence type="predicted"/>
<feature type="compositionally biased region" description="Basic and acidic residues" evidence="2">
    <location>
        <begin position="288"/>
        <end position="303"/>
    </location>
</feature>
<evidence type="ECO:0000313" key="5">
    <source>
        <dbReference type="Proteomes" id="UP001139035"/>
    </source>
</evidence>
<sequence length="438" mass="47309">MIATALTFAFGFLAATLIALVVSPLFWSRTRRLALREYQASIPASAREIRASLDHVRAEAALGARRREMKAEAEIEKAALARVESGRLAGENAELRARNAALSGTLADVTGELRDAGEQLALRDEEIEELGAELRALSHDFDLKSDELDALGARFADLGAIADERRATIEEQDLRIEEMSDALREGERERRENGKALERLRSEAGVLEAHLAKERNAVKRLDDKLARLTGQLAERDEQIARLLGEAASSAAGHSDHDHAEGADAFESRDRRGEPRLKVRPAIRPAFGRRSDEAAAPAGRHDGDGPDVATGRDDEPEVAAAAAAIATPVLAPQAGDHRDRPGSGEEAPPAPSLATRLGLPERPEFADDLGDGELRDEVGELAAKVVALTAEREGARSPLDAILDAETSMAMPRRREASGPSLADRVRRLRQEARDHAAE</sequence>
<feature type="region of interest" description="Disordered" evidence="2">
    <location>
        <begin position="405"/>
        <end position="438"/>
    </location>
</feature>
<feature type="coiled-coil region" evidence="1">
    <location>
        <begin position="169"/>
        <end position="238"/>
    </location>
</feature>
<feature type="transmembrane region" description="Helical" evidence="3">
    <location>
        <begin position="6"/>
        <end position="27"/>
    </location>
</feature>
<dbReference type="RefSeq" id="WP_233719994.1">
    <property type="nucleotide sequence ID" value="NZ_JAJUWU010000013.1"/>
</dbReference>
<evidence type="ECO:0000256" key="2">
    <source>
        <dbReference type="SAM" id="MobiDB-lite"/>
    </source>
</evidence>
<feature type="compositionally biased region" description="Basic and acidic residues" evidence="2">
    <location>
        <begin position="253"/>
        <end position="276"/>
    </location>
</feature>
<dbReference type="EMBL" id="JAJUWU010000013">
    <property type="protein sequence ID" value="MCE7028993.1"/>
    <property type="molecule type" value="Genomic_DNA"/>
</dbReference>
<feature type="region of interest" description="Disordered" evidence="2">
    <location>
        <begin position="247"/>
        <end position="370"/>
    </location>
</feature>
<keyword evidence="3" id="KW-0812">Transmembrane</keyword>
<keyword evidence="5" id="KW-1185">Reference proteome</keyword>
<keyword evidence="3" id="KW-0472">Membrane</keyword>
<dbReference type="Proteomes" id="UP001139035">
    <property type="component" value="Unassembled WGS sequence"/>
</dbReference>
<feature type="compositionally biased region" description="Basic and acidic residues" evidence="2">
    <location>
        <begin position="423"/>
        <end position="438"/>
    </location>
</feature>
<dbReference type="AlphaFoldDB" id="A0A9X1TCF1"/>
<evidence type="ECO:0000256" key="1">
    <source>
        <dbReference type="SAM" id="Coils"/>
    </source>
</evidence>
<protein>
    <submittedName>
        <fullName evidence="4">Uncharacterized protein</fullName>
    </submittedName>
</protein>
<reference evidence="4" key="1">
    <citation type="submission" date="2022-01" db="EMBL/GenBank/DDBJ databases">
        <title>Jiella avicenniae sp. nov., a novel endophytic bacterium isolated from bark of Avicennia marina.</title>
        <authorList>
            <person name="Tuo L."/>
        </authorList>
    </citation>
    <scope>NUCLEOTIDE SEQUENCE</scope>
    <source>
        <strain evidence="4">CBK1P-4</strain>
    </source>
</reference>
<comment type="caution">
    <text evidence="4">The sequence shown here is derived from an EMBL/GenBank/DDBJ whole genome shotgun (WGS) entry which is preliminary data.</text>
</comment>